<keyword evidence="3" id="KW-1185">Reference proteome</keyword>
<reference evidence="2" key="1">
    <citation type="journal article" date="2014" name="Int. J. Syst. Evol. Microbiol.">
        <title>Complete genome sequence of Corynebacterium casei LMG S-19264T (=DSM 44701T), isolated from a smear-ripened cheese.</title>
        <authorList>
            <consortium name="US DOE Joint Genome Institute (JGI-PGF)"/>
            <person name="Walter F."/>
            <person name="Albersmeier A."/>
            <person name="Kalinowski J."/>
            <person name="Ruckert C."/>
        </authorList>
    </citation>
    <scope>NUCLEOTIDE SEQUENCE</scope>
    <source>
        <strain evidence="2">VKM B-1513</strain>
    </source>
</reference>
<evidence type="ECO:0000313" key="3">
    <source>
        <dbReference type="Proteomes" id="UP001143486"/>
    </source>
</evidence>
<dbReference type="EMBL" id="BSFE01000001">
    <property type="protein sequence ID" value="GLK50888.1"/>
    <property type="molecule type" value="Genomic_DNA"/>
</dbReference>
<evidence type="ECO:0000313" key="2">
    <source>
        <dbReference type="EMBL" id="GLK50888.1"/>
    </source>
</evidence>
<comment type="caution">
    <text evidence="2">The sequence shown here is derived from an EMBL/GenBank/DDBJ whole genome shotgun (WGS) entry which is preliminary data.</text>
</comment>
<feature type="transmembrane region" description="Helical" evidence="1">
    <location>
        <begin position="146"/>
        <end position="164"/>
    </location>
</feature>
<dbReference type="RefSeq" id="WP_271185285.1">
    <property type="nucleotide sequence ID" value="NZ_BSFE01000001.1"/>
</dbReference>
<dbReference type="CDD" id="cd21809">
    <property type="entry name" value="ABC-2_lan_permease-like"/>
    <property type="match status" value="1"/>
</dbReference>
<keyword evidence="1" id="KW-0812">Transmembrane</keyword>
<proteinExistence type="predicted"/>
<dbReference type="Pfam" id="PF12730">
    <property type="entry name" value="ABC2_membrane_4"/>
    <property type="match status" value="1"/>
</dbReference>
<protein>
    <submittedName>
        <fullName evidence="2">ABC transporter</fullName>
    </submittedName>
</protein>
<reference evidence="2" key="2">
    <citation type="submission" date="2023-01" db="EMBL/GenBank/DDBJ databases">
        <authorList>
            <person name="Sun Q."/>
            <person name="Evtushenko L."/>
        </authorList>
    </citation>
    <scope>NUCLEOTIDE SEQUENCE</scope>
    <source>
        <strain evidence="2">VKM B-1513</strain>
    </source>
</reference>
<keyword evidence="1" id="KW-0472">Membrane</keyword>
<feature type="transmembrane region" description="Helical" evidence="1">
    <location>
        <begin position="171"/>
        <end position="195"/>
    </location>
</feature>
<organism evidence="2 3">
    <name type="scientific">Maricaulis virginensis</name>
    <dbReference type="NCBI Taxonomy" id="144022"/>
    <lineage>
        <taxon>Bacteria</taxon>
        <taxon>Pseudomonadati</taxon>
        <taxon>Pseudomonadota</taxon>
        <taxon>Alphaproteobacteria</taxon>
        <taxon>Maricaulales</taxon>
        <taxon>Maricaulaceae</taxon>
        <taxon>Maricaulis</taxon>
    </lineage>
</organism>
<accession>A0A9W6IJ52</accession>
<evidence type="ECO:0000256" key="1">
    <source>
        <dbReference type="SAM" id="Phobius"/>
    </source>
</evidence>
<dbReference type="Proteomes" id="UP001143486">
    <property type="component" value="Unassembled WGS sequence"/>
</dbReference>
<sequence length="241" mass="25523">MIRAIGCEILKLRRSLVLLVAATPAVMVYLLGVLAMTSGHGAGEWTVLVMSGSAIWAYFLLPMTTIGLAALMAQTEHGPGTWSWSLALPVPRWQIFTAKILVLLGTMALVSASVALAAFAAAWTALLIDPDLVIAGAPDWALAFRLHGQMWIAGICVAAVQWGIAHRFRSFAAPVAIGIGGTFVAVAATSSEYGIFFPWLMPVNMLAADPERAQIALALGGGGGALLFVLLVIWLSRRDWA</sequence>
<feature type="transmembrane region" description="Helical" evidence="1">
    <location>
        <begin position="55"/>
        <end position="73"/>
    </location>
</feature>
<feature type="transmembrane region" description="Helical" evidence="1">
    <location>
        <begin position="16"/>
        <end position="35"/>
    </location>
</feature>
<feature type="transmembrane region" description="Helical" evidence="1">
    <location>
        <begin position="100"/>
        <end position="126"/>
    </location>
</feature>
<dbReference type="AlphaFoldDB" id="A0A9W6IJ52"/>
<name>A0A9W6IJ52_9PROT</name>
<feature type="transmembrane region" description="Helical" evidence="1">
    <location>
        <begin position="215"/>
        <end position="235"/>
    </location>
</feature>
<gene>
    <name evidence="2" type="ORF">GCM10017621_03960</name>
</gene>
<keyword evidence="1" id="KW-1133">Transmembrane helix</keyword>